<dbReference type="GO" id="GO:0005737">
    <property type="term" value="C:cytoplasm"/>
    <property type="evidence" value="ECO:0007669"/>
    <property type="project" value="TreeGrafter"/>
</dbReference>
<gene>
    <name evidence="8" type="ORF">PGLA2088_LOCUS11549</name>
</gene>
<evidence type="ECO:0000256" key="5">
    <source>
        <dbReference type="ARBA" id="ARBA00022833"/>
    </source>
</evidence>
<evidence type="ECO:0000256" key="3">
    <source>
        <dbReference type="ARBA" id="ARBA00022737"/>
    </source>
</evidence>
<dbReference type="Proteomes" id="UP000626109">
    <property type="component" value="Unassembled WGS sequence"/>
</dbReference>
<comment type="caution">
    <text evidence="8">The sequence shown here is derived from an EMBL/GenBank/DDBJ whole genome shotgun (WGS) entry which is preliminary data.</text>
</comment>
<dbReference type="InterPro" id="IPR001876">
    <property type="entry name" value="Znf_RanBP2"/>
</dbReference>
<dbReference type="PROSITE" id="PS01358">
    <property type="entry name" value="ZF_RANBP2_1"/>
    <property type="match status" value="1"/>
</dbReference>
<proteinExistence type="predicted"/>
<evidence type="ECO:0000256" key="2">
    <source>
        <dbReference type="ARBA" id="ARBA00022723"/>
    </source>
</evidence>
<dbReference type="InterPro" id="IPR003591">
    <property type="entry name" value="Leu-rich_rpt_typical-subtyp"/>
</dbReference>
<evidence type="ECO:0000256" key="4">
    <source>
        <dbReference type="ARBA" id="ARBA00022771"/>
    </source>
</evidence>
<organism evidence="8 9">
    <name type="scientific">Polarella glacialis</name>
    <name type="common">Dinoflagellate</name>
    <dbReference type="NCBI Taxonomy" id="89957"/>
    <lineage>
        <taxon>Eukaryota</taxon>
        <taxon>Sar</taxon>
        <taxon>Alveolata</taxon>
        <taxon>Dinophyceae</taxon>
        <taxon>Suessiales</taxon>
        <taxon>Suessiaceae</taxon>
        <taxon>Polarella</taxon>
    </lineage>
</organism>
<sequence length="1823" mass="194947">LCASAPTSGRVLGPQVPVNRVFEMLQSSCSRTGACSYACDSEAAADEAPGLCLTADFAGSDVKPSLRGPIHRCLAPERWRLLRRLQDRLQCSVTSRRCVCGADVARAACAALGGGTASAGGGVPLGGGSTASTASLVADDPCTCVDDATADCLWHLLAAHAQFVEEQLASSSRDMPAPVCISPPALEDGASWEAGGTKQGLVFATTWPRVDTAPQGPAAVGTSVQGRAGADRFLLRLAHAMQQVLCELKGAQSVATSGPDLVSSLQHRLTYLLRFCSRYIKHCAGRVLPVLAFHSLGPALMALKVHLCSGSGSSNSSSNTSATALTGPGVRLWVAYLQLTGSLLLGAVRAGGPHCPLLGHLLLVQLLDFSPAASSPPGRESRNSATPSRSRLPSGSTASPSRSRPTSRSEVAEAMPSLPRRAGCGTPATPAAPPRMPSGGFPSPAGGMSPSAFSATATNRSSATAGASYGQVGGVWACLPRVLERVLLHSGLDDGPVGSPGRYPAAGERPTEKSREDSMEAVRCRVLCFVESLLDFARAVSSEVPPRTSDSCEAADESSARFARPSAGEPHATYASPGASGGQVGLRDGFRNSAAANAEALVANLLDWLRFLFLPQTGLLCRLATNLPMVGSSLVQRLVSCERALFRVPAVADSVFATEASVPEYYVRRHFLAFVRLYKSKKADALAEARCIRMCRLHLETLLAIAGLRTEDELARRAFFQFFILDFLAGEIDLEHETSQMRDRFVRKARTRTGTGGSNLSSPGSGGRTGGPVPQAPSMGQPPKAMLGQVIPPLNPLGIQERPGQSDMQEVREIIRQLSFSWPRVSWLKLQRHFRIHLITCSPGNQSALCLSAVAPVFCKEPVVPNYDLLFEDQTCSGHVACLQAAERNTGDVWSELAELVTRSGGGAGGGGSSLDAAKRALEFCGWPGRGQDDGPFGWPGKGDTRPPPAMTSVPAVLLQLRGLHRIEFSHQPLTTLPAHGWRYLGLERLCLSSCLLRELPEEIAEIVTLEVLIVSQNMLHRLPDGIGQLPRLRNLMAVGNQLSGLPGGLSFGPPRLQNLTAEGNMIQVVPHDLLQRCPWLSELRLAGNPMSFEAREAEATAACDAPDEAAMPGNAVAAAAAPSALEIAYFQGCRMTQLPVAMLGQRLMWLALSDNRLRGPLPAALSQLKLLRWLCLYGNCLEELPEGLLRGCDSLSACLLEGNPLSAGAMRGLLRDVQHCDPNRRERLRVLGVDASQIRTWRASWPEEVQTSEGAPLAEDQARQDMLPQPLPACVQSGWRVSRGGGWYAKLIPSSQVCRAAGDPVLGEREGEEFPPDATRTAKKVLLSAFAASQGEPEWGGEFGRLHAQRRHRVALQAYGLRNRTLRQHVEEARASHPAFSGGESDIAASLWVGYNRAPQDAVVEDTQDLIDDDFDVLLLVDPRRRWYNEEQSGPSPLDRGSFREDFAAIASRYGRVCAVGASMGGFAALSCADLVDAVLAFGPQIDLDSATYKPGFASGALEEATGFLRQAVANRRGSVECHMSLDAHLFQATRLHPLPARESNEALSSGRHAAHLRLVVHPFKGRAARLLEKAGLLLPLLAETLERLQREARGEGGPGEVEGASAEDEEWPTWQWPGGPIGSAQGKGEVQDNGCPPEDMASPSLLVGCWSSWVRLQTGETTAWLPPTLRVLRATALEVRALAQNAPLPGQWFCPACGSANNARQPCCRLCGPSVSLLEQPEAGVAAVPGGEGPRFRWDDWICLSCNRLEYKRELSCGQCRGWREEQGAAVERGIAGCSNQRCWTIQAAGQEEALEPHSSDGLLYCQGCTRKWEQRSQPGL</sequence>
<feature type="region of interest" description="Disordered" evidence="6">
    <location>
        <begin position="749"/>
        <end position="782"/>
    </location>
</feature>
<name>A0A813IQN6_POLGL</name>
<reference evidence="8" key="1">
    <citation type="submission" date="2021-02" db="EMBL/GenBank/DDBJ databases">
        <authorList>
            <person name="Dougan E. K."/>
            <person name="Rhodes N."/>
            <person name="Thang M."/>
            <person name="Chan C."/>
        </authorList>
    </citation>
    <scope>NUCLEOTIDE SEQUENCE</scope>
</reference>
<evidence type="ECO:0000259" key="7">
    <source>
        <dbReference type="PROSITE" id="PS01358"/>
    </source>
</evidence>
<dbReference type="SMART" id="SM00369">
    <property type="entry name" value="LRR_TYP"/>
    <property type="match status" value="3"/>
</dbReference>
<evidence type="ECO:0000256" key="1">
    <source>
        <dbReference type="ARBA" id="ARBA00022614"/>
    </source>
</evidence>
<dbReference type="GO" id="GO:0008270">
    <property type="term" value="F:zinc ion binding"/>
    <property type="evidence" value="ECO:0007669"/>
    <property type="project" value="UniProtKB-KW"/>
</dbReference>
<keyword evidence="4" id="KW-0863">Zinc-finger</keyword>
<dbReference type="PANTHER" id="PTHR48051">
    <property type="match status" value="1"/>
</dbReference>
<keyword evidence="2" id="KW-0479">Metal-binding</keyword>
<dbReference type="SUPFAM" id="SSF52058">
    <property type="entry name" value="L domain-like"/>
    <property type="match status" value="1"/>
</dbReference>
<keyword evidence="1" id="KW-0433">Leucine-rich repeat</keyword>
<feature type="region of interest" description="Disordered" evidence="6">
    <location>
        <begin position="1593"/>
        <end position="1615"/>
    </location>
</feature>
<feature type="region of interest" description="Disordered" evidence="6">
    <location>
        <begin position="490"/>
        <end position="517"/>
    </location>
</feature>
<feature type="region of interest" description="Disordered" evidence="6">
    <location>
        <begin position="544"/>
        <end position="580"/>
    </location>
</feature>
<dbReference type="EMBL" id="CAJNNW010013379">
    <property type="protein sequence ID" value="CAE8655292.1"/>
    <property type="molecule type" value="Genomic_DNA"/>
</dbReference>
<dbReference type="SUPFAM" id="SSF53474">
    <property type="entry name" value="alpha/beta-Hydrolases"/>
    <property type="match status" value="1"/>
</dbReference>
<protein>
    <recommendedName>
        <fullName evidence="7">RanBP2-type domain-containing protein</fullName>
    </recommendedName>
</protein>
<evidence type="ECO:0000256" key="6">
    <source>
        <dbReference type="SAM" id="MobiDB-lite"/>
    </source>
</evidence>
<dbReference type="InterPro" id="IPR032675">
    <property type="entry name" value="LRR_dom_sf"/>
</dbReference>
<dbReference type="Gene3D" id="3.80.10.10">
    <property type="entry name" value="Ribonuclease Inhibitor"/>
    <property type="match status" value="2"/>
</dbReference>
<evidence type="ECO:0000313" key="8">
    <source>
        <dbReference type="EMBL" id="CAE8655292.1"/>
    </source>
</evidence>
<keyword evidence="5" id="KW-0862">Zinc</keyword>
<dbReference type="InterPro" id="IPR029058">
    <property type="entry name" value="AB_hydrolase_fold"/>
</dbReference>
<dbReference type="PANTHER" id="PTHR48051:SF54">
    <property type="entry name" value="LEUCINE-RICH REPEAT-CONTAINING PROTEIN"/>
    <property type="match status" value="1"/>
</dbReference>
<feature type="non-terminal residue" evidence="8">
    <location>
        <position position="1"/>
    </location>
</feature>
<evidence type="ECO:0000313" key="9">
    <source>
        <dbReference type="Proteomes" id="UP000626109"/>
    </source>
</evidence>
<dbReference type="InterPro" id="IPR050216">
    <property type="entry name" value="LRR_domain-containing"/>
</dbReference>
<feature type="region of interest" description="Disordered" evidence="6">
    <location>
        <begin position="373"/>
        <end position="454"/>
    </location>
</feature>
<feature type="domain" description="RanBP2-type" evidence="7">
    <location>
        <begin position="1694"/>
        <end position="1713"/>
    </location>
</feature>
<keyword evidence="3" id="KW-0677">Repeat</keyword>
<accession>A0A813IQN6</accession>
<feature type="compositionally biased region" description="Low complexity" evidence="6">
    <location>
        <begin position="393"/>
        <end position="409"/>
    </location>
</feature>